<feature type="region of interest" description="Disordered" evidence="1">
    <location>
        <begin position="200"/>
        <end position="237"/>
    </location>
</feature>
<gene>
    <name evidence="2" type="ORF">SAMN05216476_2133</name>
</gene>
<sequence length="237" mass="25615">MAVGQSTGCQRVRRHRKQARLPQISVPWPSGVDRCPFGSELEAAIHLHRVQGRVVAVALVRFHSGAEPPDFLVPIAIDASVKSSPLPPRGRRIARQDFRPAVHLDIAGGGIVLRTLFLVLALKPLHLNGKTDDGRLTANMVPAPGSPPSFTTVNVRGYTRGSVLADELHRIQGRVVTVALVGLTLDTKSPDILTRRTIRRRPPLPQDPCSEVSDGTCAQVDAKLPRESANTNVRSAA</sequence>
<name>A0AAX2DAB3_9PSED</name>
<dbReference type="EMBL" id="LT629790">
    <property type="protein sequence ID" value="SDU43887.1"/>
    <property type="molecule type" value="Genomic_DNA"/>
</dbReference>
<organism evidence="2 3">
    <name type="scientific">Pseudomonas mediterranea</name>
    <dbReference type="NCBI Taxonomy" id="183795"/>
    <lineage>
        <taxon>Bacteria</taxon>
        <taxon>Pseudomonadati</taxon>
        <taxon>Pseudomonadota</taxon>
        <taxon>Gammaproteobacteria</taxon>
        <taxon>Pseudomonadales</taxon>
        <taxon>Pseudomonadaceae</taxon>
        <taxon>Pseudomonas</taxon>
    </lineage>
</organism>
<accession>A0AAX2DAB3</accession>
<evidence type="ECO:0000313" key="2">
    <source>
        <dbReference type="EMBL" id="SDU43887.1"/>
    </source>
</evidence>
<dbReference type="Proteomes" id="UP000183772">
    <property type="component" value="Chromosome I"/>
</dbReference>
<reference evidence="2 3" key="1">
    <citation type="submission" date="2016-10" db="EMBL/GenBank/DDBJ databases">
        <authorList>
            <person name="Varghese N."/>
            <person name="Submissions S."/>
        </authorList>
    </citation>
    <scope>NUCLEOTIDE SEQUENCE [LARGE SCALE GENOMIC DNA]</scope>
    <source>
        <strain evidence="2 3">DSM 16733</strain>
    </source>
</reference>
<feature type="compositionally biased region" description="Polar residues" evidence="1">
    <location>
        <begin position="228"/>
        <end position="237"/>
    </location>
</feature>
<evidence type="ECO:0000256" key="1">
    <source>
        <dbReference type="SAM" id="MobiDB-lite"/>
    </source>
</evidence>
<proteinExistence type="predicted"/>
<evidence type="ECO:0000313" key="3">
    <source>
        <dbReference type="Proteomes" id="UP000183772"/>
    </source>
</evidence>
<protein>
    <submittedName>
        <fullName evidence="2">Uncharacterized protein</fullName>
    </submittedName>
</protein>
<keyword evidence="3" id="KW-1185">Reference proteome</keyword>
<dbReference type="AlphaFoldDB" id="A0AAX2DAB3"/>